<dbReference type="Pfam" id="PF00642">
    <property type="entry name" value="zf-CCCH"/>
    <property type="match status" value="2"/>
</dbReference>
<evidence type="ECO:0000256" key="5">
    <source>
        <dbReference type="PROSITE-ProRule" id="PRU00723"/>
    </source>
</evidence>
<feature type="zinc finger region" description="C3H1-type" evidence="5">
    <location>
        <begin position="82"/>
        <end position="109"/>
    </location>
</feature>
<feature type="domain" description="C3H1-type" evidence="7">
    <location>
        <begin position="142"/>
        <end position="170"/>
    </location>
</feature>
<dbReference type="InterPro" id="IPR000571">
    <property type="entry name" value="Znf_CCCH"/>
</dbReference>
<keyword evidence="2" id="KW-0677">Repeat</keyword>
<dbReference type="SMART" id="SM00356">
    <property type="entry name" value="ZnF_C3H1"/>
    <property type="match status" value="3"/>
</dbReference>
<feature type="region of interest" description="Disordered" evidence="6">
    <location>
        <begin position="34"/>
        <end position="75"/>
    </location>
</feature>
<reference evidence="8" key="1">
    <citation type="submission" date="2023-05" db="EMBL/GenBank/DDBJ databases">
        <title>Nepenthes gracilis genome sequencing.</title>
        <authorList>
            <person name="Fukushima K."/>
        </authorList>
    </citation>
    <scope>NUCLEOTIDE SEQUENCE</scope>
    <source>
        <strain evidence="8">SING2019-196</strain>
    </source>
</reference>
<keyword evidence="9" id="KW-1185">Reference proteome</keyword>
<sequence>MSFNDLSSPFIPIPPYSDENDSLGFWPRFQMGKDQPVFHPQFDNGPPSKRPKSSDDDSHLSVNRRMMPQSNPPINKQIGKIFFKTRLCTNFRLGQCTNGENCNFAHGEEDLRKPPPNWQELVGSGRQDDRGNGNWDDDDRINHKMKICKKFYNGEDCPYGERCNFLHRDPPVKFRDAAGRSKENVSRESFAIRVGTTTTAPPIVQGAGFDQYNGTRYWKTRLCTKWEITGQCPFGEKCHFAHGQTELQAHSNRAAEGELVNITPCAAKPLRASGNETAATKPEMGAVSNSKGQAQMCPLKWKVTKKINRIYADWIDDLPLNLPNEVEN</sequence>
<dbReference type="PANTHER" id="PTHR12547:SF121">
    <property type="entry name" value="ZINC FINGER CCCH DOMAIN-CONTAINING PROTEIN 39"/>
    <property type="match status" value="1"/>
</dbReference>
<dbReference type="EMBL" id="BSYO01000020">
    <property type="protein sequence ID" value="GMH18950.1"/>
    <property type="molecule type" value="Genomic_DNA"/>
</dbReference>
<keyword evidence="1 5" id="KW-0479">Metal-binding</keyword>
<dbReference type="GO" id="GO:0051252">
    <property type="term" value="P:regulation of RNA metabolic process"/>
    <property type="evidence" value="ECO:0007669"/>
    <property type="project" value="UniProtKB-ARBA"/>
</dbReference>
<dbReference type="PANTHER" id="PTHR12547">
    <property type="entry name" value="CCCH ZINC FINGER/TIS11-RELATED"/>
    <property type="match status" value="1"/>
</dbReference>
<feature type="zinc finger region" description="C3H1-type" evidence="5">
    <location>
        <begin position="142"/>
        <end position="170"/>
    </location>
</feature>
<proteinExistence type="predicted"/>
<dbReference type="AlphaFoldDB" id="A0AAD3SVX0"/>
<dbReference type="Pfam" id="PF18044">
    <property type="entry name" value="zf-CCCH_4"/>
    <property type="match status" value="1"/>
</dbReference>
<dbReference type="Proteomes" id="UP001279734">
    <property type="component" value="Unassembled WGS sequence"/>
</dbReference>
<name>A0AAD3SVX0_NEPGR</name>
<gene>
    <name evidence="8" type="ORF">Nepgr_020791</name>
</gene>
<dbReference type="GO" id="GO:0008270">
    <property type="term" value="F:zinc ion binding"/>
    <property type="evidence" value="ECO:0007669"/>
    <property type="project" value="UniProtKB-KW"/>
</dbReference>
<dbReference type="InterPro" id="IPR041367">
    <property type="entry name" value="Znf-CCCH_4"/>
</dbReference>
<dbReference type="GO" id="GO:0010468">
    <property type="term" value="P:regulation of gene expression"/>
    <property type="evidence" value="ECO:0007669"/>
    <property type="project" value="UniProtKB-ARBA"/>
</dbReference>
<dbReference type="FunFam" id="4.10.1000.10:FF:000003">
    <property type="entry name" value="Zinc finger CCCH domain-containing protein"/>
    <property type="match status" value="2"/>
</dbReference>
<evidence type="ECO:0000256" key="1">
    <source>
        <dbReference type="ARBA" id="ARBA00022723"/>
    </source>
</evidence>
<comment type="caution">
    <text evidence="8">The sequence shown here is derived from an EMBL/GenBank/DDBJ whole genome shotgun (WGS) entry which is preliminary data.</text>
</comment>
<organism evidence="8 9">
    <name type="scientific">Nepenthes gracilis</name>
    <name type="common">Slender pitcher plant</name>
    <dbReference type="NCBI Taxonomy" id="150966"/>
    <lineage>
        <taxon>Eukaryota</taxon>
        <taxon>Viridiplantae</taxon>
        <taxon>Streptophyta</taxon>
        <taxon>Embryophyta</taxon>
        <taxon>Tracheophyta</taxon>
        <taxon>Spermatophyta</taxon>
        <taxon>Magnoliopsida</taxon>
        <taxon>eudicotyledons</taxon>
        <taxon>Gunneridae</taxon>
        <taxon>Pentapetalae</taxon>
        <taxon>Caryophyllales</taxon>
        <taxon>Nepenthaceae</taxon>
        <taxon>Nepenthes</taxon>
    </lineage>
</organism>
<accession>A0AAD3SVX0</accession>
<evidence type="ECO:0000259" key="7">
    <source>
        <dbReference type="PROSITE" id="PS50103"/>
    </source>
</evidence>
<dbReference type="Gene3D" id="4.10.1000.10">
    <property type="entry name" value="Zinc finger, CCCH-type"/>
    <property type="match status" value="3"/>
</dbReference>
<dbReference type="SUPFAM" id="SSF90229">
    <property type="entry name" value="CCCH zinc finger"/>
    <property type="match status" value="3"/>
</dbReference>
<evidence type="ECO:0000256" key="4">
    <source>
        <dbReference type="ARBA" id="ARBA00022833"/>
    </source>
</evidence>
<evidence type="ECO:0000256" key="6">
    <source>
        <dbReference type="SAM" id="MobiDB-lite"/>
    </source>
</evidence>
<dbReference type="PROSITE" id="PS50103">
    <property type="entry name" value="ZF_C3H1"/>
    <property type="match status" value="3"/>
</dbReference>
<evidence type="ECO:0000313" key="9">
    <source>
        <dbReference type="Proteomes" id="UP001279734"/>
    </source>
</evidence>
<keyword evidence="4 5" id="KW-0862">Zinc</keyword>
<feature type="domain" description="C3H1-type" evidence="7">
    <location>
        <begin position="217"/>
        <end position="245"/>
    </location>
</feature>
<protein>
    <recommendedName>
        <fullName evidence="7">C3H1-type domain-containing protein</fullName>
    </recommendedName>
</protein>
<evidence type="ECO:0000256" key="3">
    <source>
        <dbReference type="ARBA" id="ARBA00022771"/>
    </source>
</evidence>
<dbReference type="InterPro" id="IPR045877">
    <property type="entry name" value="ZFP36-like"/>
</dbReference>
<feature type="domain" description="C3H1-type" evidence="7">
    <location>
        <begin position="82"/>
        <end position="109"/>
    </location>
</feature>
<dbReference type="GO" id="GO:0003729">
    <property type="term" value="F:mRNA binding"/>
    <property type="evidence" value="ECO:0007669"/>
    <property type="project" value="InterPro"/>
</dbReference>
<evidence type="ECO:0000313" key="8">
    <source>
        <dbReference type="EMBL" id="GMH18950.1"/>
    </source>
</evidence>
<feature type="zinc finger region" description="C3H1-type" evidence="5">
    <location>
        <begin position="217"/>
        <end position="245"/>
    </location>
</feature>
<evidence type="ECO:0000256" key="2">
    <source>
        <dbReference type="ARBA" id="ARBA00022737"/>
    </source>
</evidence>
<dbReference type="InterPro" id="IPR036855">
    <property type="entry name" value="Znf_CCCH_sf"/>
</dbReference>
<keyword evidence="3 5" id="KW-0863">Zinc-finger</keyword>